<evidence type="ECO:0000313" key="2">
    <source>
        <dbReference type="Proteomes" id="UP001499942"/>
    </source>
</evidence>
<dbReference type="Gene3D" id="3.40.630.30">
    <property type="match status" value="1"/>
</dbReference>
<evidence type="ECO:0000313" key="1">
    <source>
        <dbReference type="EMBL" id="GAA2502406.1"/>
    </source>
</evidence>
<protein>
    <submittedName>
        <fullName evidence="1">Uncharacterized protein</fullName>
    </submittedName>
</protein>
<name>A0ABN3MI12_9ACTN</name>
<accession>A0ABN3MI12</accession>
<sequence>MLDAARPSGERPVVVLGHPEYCPRFGFTPAARCGTRPSFDVPDGAVRALDLDGSGKVPSGTIGRPRAFGV</sequence>
<gene>
    <name evidence="1" type="ORF">GCM10010393_38550</name>
</gene>
<reference evidence="1 2" key="1">
    <citation type="journal article" date="2019" name="Int. J. Syst. Evol. Microbiol.">
        <title>The Global Catalogue of Microorganisms (GCM) 10K type strain sequencing project: providing services to taxonomists for standard genome sequencing and annotation.</title>
        <authorList>
            <consortium name="The Broad Institute Genomics Platform"/>
            <consortium name="The Broad Institute Genome Sequencing Center for Infectious Disease"/>
            <person name="Wu L."/>
            <person name="Ma J."/>
        </authorList>
    </citation>
    <scope>NUCLEOTIDE SEQUENCE [LARGE SCALE GENOMIC DNA]</scope>
    <source>
        <strain evidence="1 2">JCM 5062</strain>
    </source>
</reference>
<organism evidence="1 2">
    <name type="scientific">Streptomyces gobitricini</name>
    <dbReference type="NCBI Taxonomy" id="68211"/>
    <lineage>
        <taxon>Bacteria</taxon>
        <taxon>Bacillati</taxon>
        <taxon>Actinomycetota</taxon>
        <taxon>Actinomycetes</taxon>
        <taxon>Kitasatosporales</taxon>
        <taxon>Streptomycetaceae</taxon>
        <taxon>Streptomyces</taxon>
    </lineage>
</organism>
<comment type="caution">
    <text evidence="1">The sequence shown here is derived from an EMBL/GenBank/DDBJ whole genome shotgun (WGS) entry which is preliminary data.</text>
</comment>
<dbReference type="Proteomes" id="UP001499942">
    <property type="component" value="Unassembled WGS sequence"/>
</dbReference>
<keyword evidence="2" id="KW-1185">Reference proteome</keyword>
<proteinExistence type="predicted"/>
<dbReference type="EMBL" id="BAAASR010000020">
    <property type="protein sequence ID" value="GAA2502406.1"/>
    <property type="molecule type" value="Genomic_DNA"/>
</dbReference>